<evidence type="ECO:0000313" key="2">
    <source>
        <dbReference type="EMBL" id="GAE32072.1"/>
    </source>
</evidence>
<gene>
    <name evidence="2" type="ORF">JCM9152_3588</name>
</gene>
<dbReference type="STRING" id="1236971.JCM9152_3588"/>
<dbReference type="PROSITE" id="PS51257">
    <property type="entry name" value="PROKAR_LIPOPROTEIN"/>
    <property type="match status" value="1"/>
</dbReference>
<name>W4QJI3_9BACI</name>
<dbReference type="Proteomes" id="UP000018895">
    <property type="component" value="Unassembled WGS sequence"/>
</dbReference>
<dbReference type="EMBL" id="BAUU01000028">
    <property type="protein sequence ID" value="GAE32072.1"/>
    <property type="molecule type" value="Genomic_DNA"/>
</dbReference>
<feature type="region of interest" description="Disordered" evidence="1">
    <location>
        <begin position="20"/>
        <end position="67"/>
    </location>
</feature>
<evidence type="ECO:0000256" key="1">
    <source>
        <dbReference type="SAM" id="MobiDB-lite"/>
    </source>
</evidence>
<keyword evidence="3" id="KW-1185">Reference proteome</keyword>
<dbReference type="OrthoDB" id="2451243at2"/>
<accession>W4QJI3</accession>
<dbReference type="RefSeq" id="WP_035346315.1">
    <property type="nucleotide sequence ID" value="NZ_BAUU01000028.1"/>
</dbReference>
<dbReference type="AlphaFoldDB" id="W4QJI3"/>
<comment type="caution">
    <text evidence="2">The sequence shown here is derived from an EMBL/GenBank/DDBJ whole genome shotgun (WGS) entry which is preliminary data.</text>
</comment>
<sequence length="221" mass="24675">MKRLLMTIIFLIGMTIVGCSSEDTNTDEEGADASMEEENRDGVEEDDNFTDDEETSANEKEELDVADDEDSAAIATEGLQLQVNKVDQEAGVTIENHPLYADINELVTADPELGIPNDFSVVPLDIYITEEGSSLFFLAVNRLDIPIKNASFDFTLGNTDGELVFDQIDIYLSEEEFGVIEPNHTLPFFLDLTPEGEELYESLTMDNVFMDIENFSMDVEE</sequence>
<evidence type="ECO:0000313" key="3">
    <source>
        <dbReference type="Proteomes" id="UP000018895"/>
    </source>
</evidence>
<feature type="compositionally biased region" description="Acidic residues" evidence="1">
    <location>
        <begin position="24"/>
        <end position="67"/>
    </location>
</feature>
<reference evidence="2" key="1">
    <citation type="journal article" date="2014" name="Genome Announc.">
        <title>Draft Genome Sequences of Three Alkaliphilic Bacillus Strains, Bacillus wakoensis JCM 9140T, Bacillus akibai JCM 9157T, and Bacillus hemicellulosilyticus JCM 9152T.</title>
        <authorList>
            <person name="Yuki M."/>
            <person name="Oshima K."/>
            <person name="Suda W."/>
            <person name="Oshida Y."/>
            <person name="Kitamura K."/>
            <person name="Iida T."/>
            <person name="Hattori M."/>
            <person name="Ohkuma M."/>
        </authorList>
    </citation>
    <scope>NUCLEOTIDE SEQUENCE [LARGE SCALE GENOMIC DNA]</scope>
    <source>
        <strain evidence="2">JCM 9152</strain>
    </source>
</reference>
<protein>
    <submittedName>
        <fullName evidence="2">Uncharacterized protein</fullName>
    </submittedName>
</protein>
<proteinExistence type="predicted"/>
<organism evidence="2 3">
    <name type="scientific">Halalkalibacter hemicellulosilyticusJCM 9152</name>
    <dbReference type="NCBI Taxonomy" id="1236971"/>
    <lineage>
        <taxon>Bacteria</taxon>
        <taxon>Bacillati</taxon>
        <taxon>Bacillota</taxon>
        <taxon>Bacilli</taxon>
        <taxon>Bacillales</taxon>
        <taxon>Bacillaceae</taxon>
        <taxon>Halalkalibacter</taxon>
    </lineage>
</organism>